<dbReference type="InterPro" id="IPR002523">
    <property type="entry name" value="MgTranspt_CorA/ZnTranspt_ZntB"/>
</dbReference>
<protein>
    <recommendedName>
        <fullName evidence="6">Mg2+ transporter protein</fullName>
    </recommendedName>
</protein>
<sequence length="265" mass="30081">MSMASYGYQPHLVPFIVVAHSTTEAESFVLVEIGKSFVSIRDTLGCDTHFGRERGSTLIDFTDMPRAIMALSNATTDVQHLPNMLRDQIDLVFQLMEDFPDAGSDETGIQMRKRLQILRCRIKNLETELNRMSSSAQSMTQMVYATLQQRDNDLNRRYAADMRVITAITLVFLPGTFVATLFSASFWNFDPRSSGPLVSKWVWLYFFMTAALTLIVLGVWRGYTGLKQSIKSAKDAWRTGLVFKWLGREKNRSDEEAGHEGPKDK</sequence>
<dbReference type="GO" id="GO:0050897">
    <property type="term" value="F:cobalt ion binding"/>
    <property type="evidence" value="ECO:0007669"/>
    <property type="project" value="TreeGrafter"/>
</dbReference>
<feature type="transmembrane region" description="Helical" evidence="3">
    <location>
        <begin position="164"/>
        <end position="189"/>
    </location>
</feature>
<evidence type="ECO:0000256" key="3">
    <source>
        <dbReference type="SAM" id="Phobius"/>
    </source>
</evidence>
<comment type="subcellular location">
    <subcellularLocation>
        <location evidence="1">Cell membrane</location>
        <topology evidence="1">Multi-pass membrane protein</topology>
    </subcellularLocation>
</comment>
<keyword evidence="3" id="KW-0472">Membrane</keyword>
<dbReference type="GO" id="GO:0015087">
    <property type="term" value="F:cobalt ion transmembrane transporter activity"/>
    <property type="evidence" value="ECO:0007669"/>
    <property type="project" value="TreeGrafter"/>
</dbReference>
<evidence type="ECO:0000313" key="5">
    <source>
        <dbReference type="Proteomes" id="UP000813461"/>
    </source>
</evidence>
<feature type="transmembrane region" description="Helical" evidence="3">
    <location>
        <begin position="201"/>
        <end position="220"/>
    </location>
</feature>
<dbReference type="AlphaFoldDB" id="A0A8K0VU39"/>
<evidence type="ECO:0000256" key="2">
    <source>
        <dbReference type="SAM" id="Coils"/>
    </source>
</evidence>
<gene>
    <name evidence="4" type="ORF">FB567DRAFT_189843</name>
</gene>
<dbReference type="GO" id="GO:0005886">
    <property type="term" value="C:plasma membrane"/>
    <property type="evidence" value="ECO:0007669"/>
    <property type="project" value="UniProtKB-SubCell"/>
</dbReference>
<dbReference type="Proteomes" id="UP000813461">
    <property type="component" value="Unassembled WGS sequence"/>
</dbReference>
<keyword evidence="5" id="KW-1185">Reference proteome</keyword>
<keyword evidence="2" id="KW-0175">Coiled coil</keyword>
<dbReference type="OrthoDB" id="2830640at2759"/>
<accession>A0A8K0VU39</accession>
<dbReference type="Gene3D" id="1.20.58.340">
    <property type="entry name" value="Magnesium transport protein CorA, transmembrane region"/>
    <property type="match status" value="1"/>
</dbReference>
<organism evidence="4 5">
    <name type="scientific">Paraphoma chrysanthemicola</name>
    <dbReference type="NCBI Taxonomy" id="798071"/>
    <lineage>
        <taxon>Eukaryota</taxon>
        <taxon>Fungi</taxon>
        <taxon>Dikarya</taxon>
        <taxon>Ascomycota</taxon>
        <taxon>Pezizomycotina</taxon>
        <taxon>Dothideomycetes</taxon>
        <taxon>Pleosporomycetidae</taxon>
        <taxon>Pleosporales</taxon>
        <taxon>Pleosporineae</taxon>
        <taxon>Phaeosphaeriaceae</taxon>
        <taxon>Paraphoma</taxon>
    </lineage>
</organism>
<evidence type="ECO:0000313" key="4">
    <source>
        <dbReference type="EMBL" id="KAH7074099.1"/>
    </source>
</evidence>
<dbReference type="PANTHER" id="PTHR46494">
    <property type="entry name" value="CORA FAMILY METAL ION TRANSPORTER (EUROFUNG)"/>
    <property type="match status" value="1"/>
</dbReference>
<name>A0A8K0VU39_9PLEO</name>
<dbReference type="PANTHER" id="PTHR46494:SF1">
    <property type="entry name" value="CORA FAMILY METAL ION TRANSPORTER (EUROFUNG)"/>
    <property type="match status" value="1"/>
</dbReference>
<keyword evidence="3" id="KW-1133">Transmembrane helix</keyword>
<evidence type="ECO:0000256" key="1">
    <source>
        <dbReference type="ARBA" id="ARBA00004651"/>
    </source>
</evidence>
<proteinExistence type="predicted"/>
<dbReference type="Pfam" id="PF01544">
    <property type="entry name" value="CorA"/>
    <property type="match status" value="1"/>
</dbReference>
<dbReference type="GO" id="GO:0000287">
    <property type="term" value="F:magnesium ion binding"/>
    <property type="evidence" value="ECO:0007669"/>
    <property type="project" value="TreeGrafter"/>
</dbReference>
<dbReference type="GO" id="GO:0015095">
    <property type="term" value="F:magnesium ion transmembrane transporter activity"/>
    <property type="evidence" value="ECO:0007669"/>
    <property type="project" value="TreeGrafter"/>
</dbReference>
<reference evidence="4" key="1">
    <citation type="journal article" date="2021" name="Nat. Commun.">
        <title>Genetic determinants of endophytism in the Arabidopsis root mycobiome.</title>
        <authorList>
            <person name="Mesny F."/>
            <person name="Miyauchi S."/>
            <person name="Thiergart T."/>
            <person name="Pickel B."/>
            <person name="Atanasova L."/>
            <person name="Karlsson M."/>
            <person name="Huettel B."/>
            <person name="Barry K.W."/>
            <person name="Haridas S."/>
            <person name="Chen C."/>
            <person name="Bauer D."/>
            <person name="Andreopoulos W."/>
            <person name="Pangilinan J."/>
            <person name="LaButti K."/>
            <person name="Riley R."/>
            <person name="Lipzen A."/>
            <person name="Clum A."/>
            <person name="Drula E."/>
            <person name="Henrissat B."/>
            <person name="Kohler A."/>
            <person name="Grigoriev I.V."/>
            <person name="Martin F.M."/>
            <person name="Hacquard S."/>
        </authorList>
    </citation>
    <scope>NUCLEOTIDE SEQUENCE</scope>
    <source>
        <strain evidence="4">MPI-SDFR-AT-0120</strain>
    </source>
</reference>
<evidence type="ECO:0008006" key="6">
    <source>
        <dbReference type="Google" id="ProtNLM"/>
    </source>
</evidence>
<keyword evidence="3" id="KW-0812">Transmembrane</keyword>
<feature type="coiled-coil region" evidence="2">
    <location>
        <begin position="115"/>
        <end position="142"/>
    </location>
</feature>
<comment type="caution">
    <text evidence="4">The sequence shown here is derived from an EMBL/GenBank/DDBJ whole genome shotgun (WGS) entry which is preliminary data.</text>
</comment>
<dbReference type="EMBL" id="JAGMVJ010000021">
    <property type="protein sequence ID" value="KAH7074099.1"/>
    <property type="molecule type" value="Genomic_DNA"/>
</dbReference>